<gene>
    <name evidence="2" type="ORF">ACFYWW_18305</name>
</gene>
<keyword evidence="1" id="KW-0472">Membrane</keyword>
<feature type="transmembrane region" description="Helical" evidence="1">
    <location>
        <begin position="78"/>
        <end position="98"/>
    </location>
</feature>
<evidence type="ECO:0000313" key="3">
    <source>
        <dbReference type="Proteomes" id="UP001601976"/>
    </source>
</evidence>
<reference evidence="2 3" key="1">
    <citation type="submission" date="2024-10" db="EMBL/GenBank/DDBJ databases">
        <title>The Natural Products Discovery Center: Release of the First 8490 Sequenced Strains for Exploring Actinobacteria Biosynthetic Diversity.</title>
        <authorList>
            <person name="Kalkreuter E."/>
            <person name="Kautsar S.A."/>
            <person name="Yang D."/>
            <person name="Bader C.D."/>
            <person name="Teijaro C.N."/>
            <person name="Fluegel L."/>
            <person name="Davis C.M."/>
            <person name="Simpson J.R."/>
            <person name="Lauterbach L."/>
            <person name="Steele A.D."/>
            <person name="Gui C."/>
            <person name="Meng S."/>
            <person name="Li G."/>
            <person name="Viehrig K."/>
            <person name="Ye F."/>
            <person name="Su P."/>
            <person name="Kiefer A.F."/>
            <person name="Nichols A."/>
            <person name="Cepeda A.J."/>
            <person name="Yan W."/>
            <person name="Fan B."/>
            <person name="Jiang Y."/>
            <person name="Adhikari A."/>
            <person name="Zheng C.-J."/>
            <person name="Schuster L."/>
            <person name="Cowan T.M."/>
            <person name="Smanski M.J."/>
            <person name="Chevrette M.G."/>
            <person name="De Carvalho L.P.S."/>
            <person name="Shen B."/>
        </authorList>
    </citation>
    <scope>NUCLEOTIDE SEQUENCE [LARGE SCALE GENOMIC DNA]</scope>
    <source>
        <strain evidence="2 3">NPDC003029</strain>
    </source>
</reference>
<dbReference type="Pfam" id="PF05656">
    <property type="entry name" value="DUF805"/>
    <property type="match status" value="1"/>
</dbReference>
<evidence type="ECO:0000256" key="1">
    <source>
        <dbReference type="SAM" id="Phobius"/>
    </source>
</evidence>
<dbReference type="RefSeq" id="WP_355718882.1">
    <property type="nucleotide sequence ID" value="NZ_JBEXNP010000006.1"/>
</dbReference>
<dbReference type="PANTHER" id="PTHR34980:SF2">
    <property type="entry name" value="INNER MEMBRANE PROTEIN YHAH-RELATED"/>
    <property type="match status" value="1"/>
</dbReference>
<keyword evidence="1" id="KW-0812">Transmembrane</keyword>
<dbReference type="InterPro" id="IPR008523">
    <property type="entry name" value="DUF805"/>
</dbReference>
<evidence type="ECO:0000313" key="2">
    <source>
        <dbReference type="EMBL" id="MFF3340665.1"/>
    </source>
</evidence>
<feature type="transmembrane region" description="Helical" evidence="1">
    <location>
        <begin position="23"/>
        <end position="42"/>
    </location>
</feature>
<comment type="caution">
    <text evidence="2">The sequence shown here is derived from an EMBL/GenBank/DDBJ whole genome shotgun (WGS) entry which is preliminary data.</text>
</comment>
<dbReference type="Proteomes" id="UP001601976">
    <property type="component" value="Unassembled WGS sequence"/>
</dbReference>
<protein>
    <submittedName>
        <fullName evidence="2">DUF805 domain-containing protein</fullName>
    </submittedName>
</protein>
<accession>A0ABW6RGL2</accession>
<dbReference type="PANTHER" id="PTHR34980">
    <property type="entry name" value="INNER MEMBRANE PROTEIN-RELATED-RELATED"/>
    <property type="match status" value="1"/>
</dbReference>
<dbReference type="EMBL" id="JBIAPK010000005">
    <property type="protein sequence ID" value="MFF3340665.1"/>
    <property type="molecule type" value="Genomic_DNA"/>
</dbReference>
<keyword evidence="1" id="KW-1133">Transmembrane helix</keyword>
<organism evidence="2 3">
    <name type="scientific">Streptomyces flavidovirens</name>
    <dbReference type="NCBI Taxonomy" id="67298"/>
    <lineage>
        <taxon>Bacteria</taxon>
        <taxon>Bacillati</taxon>
        <taxon>Actinomycetota</taxon>
        <taxon>Actinomycetes</taxon>
        <taxon>Kitasatosporales</taxon>
        <taxon>Streptomycetaceae</taxon>
        <taxon>Streptomyces</taxon>
    </lineage>
</organism>
<sequence>MHWYIDVLKKYAAFSGRARRQEYWMFTLISSIIYIALMAIDISLLDTGVIAVIYELAVLLPSLAVSVRRLHDTGRSGWWLLIALVPLVGAIVLLVFLASDGKPEENEHGPNPKLAAATA</sequence>
<name>A0ABW6RGL2_9ACTN</name>
<keyword evidence="3" id="KW-1185">Reference proteome</keyword>
<feature type="transmembrane region" description="Helical" evidence="1">
    <location>
        <begin position="48"/>
        <end position="66"/>
    </location>
</feature>
<proteinExistence type="predicted"/>